<proteinExistence type="predicted"/>
<evidence type="ECO:0008006" key="4">
    <source>
        <dbReference type="Google" id="ProtNLM"/>
    </source>
</evidence>
<sequence length="298" mass="32891">MRKRFMSITIILTVFIFLFSSIGGSFSTFADSSNSPVNFEDEFFEDQSSLEHLMFEDLDELNVDELEELGVAVHHDAEDFNEEILAEDFDFEDAVNDLDISTMNEEEKKEFLQIIEEAVAISGTTETELLEEALISIFDGDSETFNDLEATQEVLEEKYVEKIESEEIALVSFAKKSFLGSDKVYASNKNKGKVRVGVYLAGSVFNVAIGGIVGGGISAVKSYIKKKGKKAASETLSRVVTAQAKKLKIQTVRGVAVASVIGTAVYVALDYADIGVAVAKFIDSKDWYKNNGWIDITQ</sequence>
<protein>
    <recommendedName>
        <fullName evidence="4">Secreted protein</fullName>
    </recommendedName>
</protein>
<dbReference type="Proteomes" id="UP001589833">
    <property type="component" value="Unassembled WGS sequence"/>
</dbReference>
<feature type="transmembrane region" description="Helical" evidence="1">
    <location>
        <begin position="196"/>
        <end position="220"/>
    </location>
</feature>
<evidence type="ECO:0000313" key="2">
    <source>
        <dbReference type="EMBL" id="MFC0562281.1"/>
    </source>
</evidence>
<gene>
    <name evidence="2" type="ORF">ACFFH4_25925</name>
</gene>
<evidence type="ECO:0000256" key="1">
    <source>
        <dbReference type="SAM" id="Phobius"/>
    </source>
</evidence>
<reference evidence="2 3" key="1">
    <citation type="submission" date="2024-09" db="EMBL/GenBank/DDBJ databases">
        <authorList>
            <person name="Sun Q."/>
            <person name="Mori K."/>
        </authorList>
    </citation>
    <scope>NUCLEOTIDE SEQUENCE [LARGE SCALE GENOMIC DNA]</scope>
    <source>
        <strain evidence="2 3">NCAIM B.02301</strain>
    </source>
</reference>
<evidence type="ECO:0000313" key="3">
    <source>
        <dbReference type="Proteomes" id="UP001589833"/>
    </source>
</evidence>
<accession>A0ABV6NNN0</accession>
<keyword evidence="1" id="KW-0472">Membrane</keyword>
<keyword evidence="1" id="KW-1133">Transmembrane helix</keyword>
<keyword evidence="1" id="KW-0812">Transmembrane</keyword>
<keyword evidence="3" id="KW-1185">Reference proteome</keyword>
<dbReference type="RefSeq" id="WP_273847688.1">
    <property type="nucleotide sequence ID" value="NZ_JAQQWT010000031.1"/>
</dbReference>
<name>A0ABV6NNN0_9BACI</name>
<comment type="caution">
    <text evidence="2">The sequence shown here is derived from an EMBL/GenBank/DDBJ whole genome shotgun (WGS) entry which is preliminary data.</text>
</comment>
<dbReference type="EMBL" id="JBHLTR010000121">
    <property type="protein sequence ID" value="MFC0562281.1"/>
    <property type="molecule type" value="Genomic_DNA"/>
</dbReference>
<organism evidence="2 3">
    <name type="scientific">Halalkalibacter alkalisediminis</name>
    <dbReference type="NCBI Taxonomy" id="935616"/>
    <lineage>
        <taxon>Bacteria</taxon>
        <taxon>Bacillati</taxon>
        <taxon>Bacillota</taxon>
        <taxon>Bacilli</taxon>
        <taxon>Bacillales</taxon>
        <taxon>Bacillaceae</taxon>
        <taxon>Halalkalibacter</taxon>
    </lineage>
</organism>